<evidence type="ECO:0000313" key="2">
    <source>
        <dbReference type="Proteomes" id="UP001596170"/>
    </source>
</evidence>
<name>A0ABW1L315_9BACL</name>
<organism evidence="1 2">
    <name type="scientific">Paenisporosarcina macmurdoensis</name>
    <dbReference type="NCBI Taxonomy" id="212659"/>
    <lineage>
        <taxon>Bacteria</taxon>
        <taxon>Bacillati</taxon>
        <taxon>Bacillota</taxon>
        <taxon>Bacilli</taxon>
        <taxon>Bacillales</taxon>
        <taxon>Caryophanaceae</taxon>
        <taxon>Paenisporosarcina</taxon>
    </lineage>
</organism>
<protein>
    <submittedName>
        <fullName evidence="1">XtrA/YqaO family protein</fullName>
    </submittedName>
</protein>
<proteinExistence type="predicted"/>
<reference evidence="2" key="1">
    <citation type="journal article" date="2019" name="Int. J. Syst. Evol. Microbiol.">
        <title>The Global Catalogue of Microorganisms (GCM) 10K type strain sequencing project: providing services to taxonomists for standard genome sequencing and annotation.</title>
        <authorList>
            <consortium name="The Broad Institute Genomics Platform"/>
            <consortium name="The Broad Institute Genome Sequencing Center for Infectious Disease"/>
            <person name="Wu L."/>
            <person name="Ma J."/>
        </authorList>
    </citation>
    <scope>NUCLEOTIDE SEQUENCE [LARGE SCALE GENOMIC DNA]</scope>
    <source>
        <strain evidence="2">CCUG 54527</strain>
    </source>
</reference>
<accession>A0ABW1L315</accession>
<dbReference type="EMBL" id="JBHSRI010000002">
    <property type="protein sequence ID" value="MFC6038405.1"/>
    <property type="molecule type" value="Genomic_DNA"/>
</dbReference>
<evidence type="ECO:0000313" key="1">
    <source>
        <dbReference type="EMBL" id="MFC6038405.1"/>
    </source>
</evidence>
<keyword evidence="2" id="KW-1185">Reference proteome</keyword>
<dbReference type="InterPro" id="IPR035530">
    <property type="entry name" value="PBSX_XtrA"/>
</dbReference>
<dbReference type="Proteomes" id="UP001596170">
    <property type="component" value="Unassembled WGS sequence"/>
</dbReference>
<dbReference type="RefSeq" id="WP_377732421.1">
    <property type="nucleotide sequence ID" value="NZ_JBHSRI010000002.1"/>
</dbReference>
<sequence>MTSERITDISERATEFNDLETGKVKIIVLDGMKGKATVIEMPNHGNTLIETRRGLGHKVRFEDEFLL</sequence>
<dbReference type="Pfam" id="PF17356">
    <property type="entry name" value="PBSX_XtrA"/>
    <property type="match status" value="1"/>
</dbReference>
<gene>
    <name evidence="1" type="ORF">ACFPYN_02950</name>
</gene>
<comment type="caution">
    <text evidence="1">The sequence shown here is derived from an EMBL/GenBank/DDBJ whole genome shotgun (WGS) entry which is preliminary data.</text>
</comment>